<gene>
    <name evidence="2" type="ORF">CSA25_00230</name>
</gene>
<dbReference type="Pfam" id="PF08349">
    <property type="entry name" value="DUF1722"/>
    <property type="match status" value="1"/>
</dbReference>
<accession>A0A2G6MTQ2</accession>
<sequence length="51" mass="5909">MKRKTCAGLYLRALDLKTTTKKNINVLMHILSFFKKHLSADEKQEMLSLSI</sequence>
<reference evidence="2 3" key="1">
    <citation type="submission" date="2017-10" db="EMBL/GenBank/DDBJ databases">
        <title>Novel microbial diversity and functional potential in the marine mammal oral microbiome.</title>
        <authorList>
            <person name="Dudek N.K."/>
            <person name="Sun C.L."/>
            <person name="Burstein D."/>
            <person name="Kantor R.S."/>
            <person name="Aliaga Goltsman D.S."/>
            <person name="Bik E.M."/>
            <person name="Thomas B.C."/>
            <person name="Banfield J.F."/>
            <person name="Relman D.A."/>
        </authorList>
    </citation>
    <scope>NUCLEOTIDE SEQUENCE [LARGE SCALE GENOMIC DNA]</scope>
    <source>
        <strain evidence="2">DOLJORAL78_47_202</strain>
    </source>
</reference>
<dbReference type="EMBL" id="PDTI01000004">
    <property type="protein sequence ID" value="PIE63468.1"/>
    <property type="molecule type" value="Genomic_DNA"/>
</dbReference>
<dbReference type="InterPro" id="IPR013560">
    <property type="entry name" value="DUF1722"/>
</dbReference>
<dbReference type="AlphaFoldDB" id="A0A2G6MTQ2"/>
<organism evidence="2 3">
    <name type="scientific">Desulfobacter postgatei</name>
    <dbReference type="NCBI Taxonomy" id="2293"/>
    <lineage>
        <taxon>Bacteria</taxon>
        <taxon>Pseudomonadati</taxon>
        <taxon>Thermodesulfobacteriota</taxon>
        <taxon>Desulfobacteria</taxon>
        <taxon>Desulfobacterales</taxon>
        <taxon>Desulfobacteraceae</taxon>
        <taxon>Desulfobacter</taxon>
    </lineage>
</organism>
<comment type="caution">
    <text evidence="2">The sequence shown here is derived from an EMBL/GenBank/DDBJ whole genome shotgun (WGS) entry which is preliminary data.</text>
</comment>
<evidence type="ECO:0000313" key="2">
    <source>
        <dbReference type="EMBL" id="PIE63468.1"/>
    </source>
</evidence>
<protein>
    <recommendedName>
        <fullName evidence="1">DUF1722 domain-containing protein</fullName>
    </recommendedName>
</protein>
<evidence type="ECO:0000313" key="3">
    <source>
        <dbReference type="Proteomes" id="UP000231203"/>
    </source>
</evidence>
<proteinExistence type="predicted"/>
<name>A0A2G6MTQ2_9BACT</name>
<feature type="domain" description="DUF1722" evidence="1">
    <location>
        <begin position="12"/>
        <end position="49"/>
    </location>
</feature>
<evidence type="ECO:0000259" key="1">
    <source>
        <dbReference type="Pfam" id="PF08349"/>
    </source>
</evidence>
<dbReference type="Proteomes" id="UP000231203">
    <property type="component" value="Unassembled WGS sequence"/>
</dbReference>